<feature type="non-terminal residue" evidence="1">
    <location>
        <position position="1"/>
    </location>
</feature>
<organism evidence="1 2">
    <name type="scientific">Funneliformis caledonium</name>
    <dbReference type="NCBI Taxonomy" id="1117310"/>
    <lineage>
        <taxon>Eukaryota</taxon>
        <taxon>Fungi</taxon>
        <taxon>Fungi incertae sedis</taxon>
        <taxon>Mucoromycota</taxon>
        <taxon>Glomeromycotina</taxon>
        <taxon>Glomeromycetes</taxon>
        <taxon>Glomerales</taxon>
        <taxon>Glomeraceae</taxon>
        <taxon>Funneliformis</taxon>
    </lineage>
</organism>
<protein>
    <submittedName>
        <fullName evidence="1">11632_t:CDS:1</fullName>
    </submittedName>
</protein>
<evidence type="ECO:0000313" key="2">
    <source>
        <dbReference type="Proteomes" id="UP000789570"/>
    </source>
</evidence>
<dbReference type="AlphaFoldDB" id="A0A9N9FPN3"/>
<dbReference type="Proteomes" id="UP000789570">
    <property type="component" value="Unassembled WGS sequence"/>
</dbReference>
<evidence type="ECO:0000313" key="1">
    <source>
        <dbReference type="EMBL" id="CAG8547627.1"/>
    </source>
</evidence>
<reference evidence="1" key="1">
    <citation type="submission" date="2021-06" db="EMBL/GenBank/DDBJ databases">
        <authorList>
            <person name="Kallberg Y."/>
            <person name="Tangrot J."/>
            <person name="Rosling A."/>
        </authorList>
    </citation>
    <scope>NUCLEOTIDE SEQUENCE</scope>
    <source>
        <strain evidence="1">UK204</strain>
    </source>
</reference>
<proteinExistence type="predicted"/>
<accession>A0A9N9FPN3</accession>
<dbReference type="EMBL" id="CAJVPQ010001357">
    <property type="protein sequence ID" value="CAG8547627.1"/>
    <property type="molecule type" value="Genomic_DNA"/>
</dbReference>
<comment type="caution">
    <text evidence="1">The sequence shown here is derived from an EMBL/GenBank/DDBJ whole genome shotgun (WGS) entry which is preliminary data.</text>
</comment>
<sequence length="148" mass="17428">AHMIKILEAEVTMNKDKSDGFEIFTDDKDNDEYDKDDKDATDMCLLIIMDMEQKKNLEDKSRVRKRNLEKHPTDKRTLSIDESVDDIVGRKRSYSLDRFDNKDFHDLYEDIEEVEKYKVKKNVISDYFTPVIVDVDSEVSPVDQPKSK</sequence>
<name>A0A9N9FPN3_9GLOM</name>
<gene>
    <name evidence="1" type="ORF">FCALED_LOCUS5954</name>
</gene>
<keyword evidence="2" id="KW-1185">Reference proteome</keyword>